<dbReference type="Gene3D" id="2.60.120.430">
    <property type="entry name" value="Galactose-binding lectin"/>
    <property type="match status" value="2"/>
</dbReference>
<organism evidence="16 17">
    <name type="scientific">Herrania umbratica</name>
    <dbReference type="NCBI Taxonomy" id="108875"/>
    <lineage>
        <taxon>Eukaryota</taxon>
        <taxon>Viridiplantae</taxon>
        <taxon>Streptophyta</taxon>
        <taxon>Embryophyta</taxon>
        <taxon>Tracheophyta</taxon>
        <taxon>Spermatophyta</taxon>
        <taxon>Magnoliopsida</taxon>
        <taxon>eudicotyledons</taxon>
        <taxon>Gunneridae</taxon>
        <taxon>Pentapetalae</taxon>
        <taxon>rosids</taxon>
        <taxon>malvids</taxon>
        <taxon>Malvales</taxon>
        <taxon>Malvaceae</taxon>
        <taxon>Byttnerioideae</taxon>
        <taxon>Herrania</taxon>
    </lineage>
</organism>
<evidence type="ECO:0000259" key="15">
    <source>
        <dbReference type="PROSITE" id="PS50011"/>
    </source>
</evidence>
<evidence type="ECO:0000256" key="7">
    <source>
        <dbReference type="ARBA" id="ARBA00022777"/>
    </source>
</evidence>
<keyword evidence="8 12" id="KW-0067">ATP-binding</keyword>
<sequence length="909" mass="101467">MIPGIGETDTGVRPKLLLSVRVIITVSQTVTSLKVATPSTLNTMLTLVIYIISFLRLLLHIAAVENSPPYIPTDNILIDCGAPSNTTSLDGRSWEADSDHSKFSAPNRENASFVSTASQQDSSVTRIPYMTARIFRSEFTYNFPVSPGPKFLRLYFYSAEFPGLNITTSFFSVNANNYTLLSNFSAYLTASATRPQIFNFIKEYIITVWDNQMLSLSFVPSPNSYAFINGIEIVSMPSSLYMRGDDNQPTLVGPGSPFLLPNTTNLETLYRLNVGGQEIRNIEDTGMNRAWYQDEAYIYAGAVGTVQSFLNYSIQYTPETPAYTAPVNVYATERTMDVDSHINLNYNLTWIFRVDERFYYLVRLHFCENPEINKGNQRVFDIFINNQTAERQIDLFKQTGGSGIPMYKDYVVLATKQQLWLALHPNIDSTPKFADAILNGIEIFKLNNSQGILAGPNPDPLASPISPEQGPRLQNSSRNKKLSTIFPILGAVLGATTLLSLLSGCFIFHRKRRVKDSISLSSEFTKPEDTSSVLPSDLCRRVSIVEIKAATHNFDEQFLIGVGGFGNVYKGFIDGGATPVAIKRLNPSSKQGDHEFQTEIAMLSQLRHFHLVSLIGYCNDHGEMILVYEYMPYGNLRDHLYNTDKPPLSWKLRLEICLGAARGLQYLHRDAKQSIIHRDVKSSNILLDENYVAKVSDFGLSKLGPTSMSQTHVSTVVKGSFGYLDPEYYLRQQLTEKSDVYSFGVVLFEALCARPPVIQNLPKQQVSLANWGRICCQRGTLDQIIDPYLTGEIAPECLKKFGETAKSCVSDKAIERPTISDVVWSLEFALQLQETAEKTNDGMKKVQKSEVKEVVSTNDEIFSGSSEQVSKSRSTMRSDGYSFAIGDFTMSSSNNLLSESSDSKDDNVK</sequence>
<evidence type="ECO:0000256" key="9">
    <source>
        <dbReference type="ARBA" id="ARBA00022989"/>
    </source>
</evidence>
<dbReference type="SMART" id="SM00220">
    <property type="entry name" value="S_TKc"/>
    <property type="match status" value="1"/>
</dbReference>
<keyword evidence="2" id="KW-0723">Serine/threonine-protein kinase</keyword>
<protein>
    <submittedName>
        <fullName evidence="17">Receptor-like protein kinase At5g39000</fullName>
    </submittedName>
</protein>
<dbReference type="SUPFAM" id="SSF56112">
    <property type="entry name" value="Protein kinase-like (PK-like)"/>
    <property type="match status" value="1"/>
</dbReference>
<dbReference type="InterPro" id="IPR024788">
    <property type="entry name" value="Malectin-like_Carb-bd_dom"/>
</dbReference>
<dbReference type="Pfam" id="PF07714">
    <property type="entry name" value="PK_Tyr_Ser-Thr"/>
    <property type="match status" value="1"/>
</dbReference>
<evidence type="ECO:0000256" key="5">
    <source>
        <dbReference type="ARBA" id="ARBA00022729"/>
    </source>
</evidence>
<evidence type="ECO:0000256" key="1">
    <source>
        <dbReference type="ARBA" id="ARBA00004479"/>
    </source>
</evidence>
<dbReference type="InterPro" id="IPR008271">
    <property type="entry name" value="Ser/Thr_kinase_AS"/>
</dbReference>
<dbReference type="Proteomes" id="UP000504621">
    <property type="component" value="Unplaced"/>
</dbReference>
<reference evidence="17" key="1">
    <citation type="submission" date="2025-08" db="UniProtKB">
        <authorList>
            <consortium name="RefSeq"/>
        </authorList>
    </citation>
    <scope>IDENTIFICATION</scope>
    <source>
        <tissue evidence="17">Leaf</tissue>
    </source>
</reference>
<dbReference type="FunFam" id="3.30.200.20:FF:000645">
    <property type="entry name" value="Receptor-like protein kinase FERONIA"/>
    <property type="match status" value="1"/>
</dbReference>
<dbReference type="FunFam" id="2.60.120.430:FF:000003">
    <property type="entry name" value="FERONIA receptor-like kinase"/>
    <property type="match status" value="1"/>
</dbReference>
<feature type="transmembrane region" description="Helical" evidence="14">
    <location>
        <begin position="485"/>
        <end position="508"/>
    </location>
</feature>
<dbReference type="AlphaFoldDB" id="A0A6J1BEE9"/>
<dbReference type="GO" id="GO:0016020">
    <property type="term" value="C:membrane"/>
    <property type="evidence" value="ECO:0007669"/>
    <property type="project" value="UniProtKB-SubCell"/>
</dbReference>
<dbReference type="OrthoDB" id="1720310at2759"/>
<dbReference type="CDD" id="cd14066">
    <property type="entry name" value="STKc_IRAK"/>
    <property type="match status" value="1"/>
</dbReference>
<feature type="region of interest" description="Disordered" evidence="13">
    <location>
        <begin position="457"/>
        <end position="476"/>
    </location>
</feature>
<keyword evidence="10 14" id="KW-0472">Membrane</keyword>
<dbReference type="GO" id="GO:0004714">
    <property type="term" value="F:transmembrane receptor protein tyrosine kinase activity"/>
    <property type="evidence" value="ECO:0007669"/>
    <property type="project" value="InterPro"/>
</dbReference>
<evidence type="ECO:0000256" key="14">
    <source>
        <dbReference type="SAM" id="Phobius"/>
    </source>
</evidence>
<dbReference type="PROSITE" id="PS50011">
    <property type="entry name" value="PROTEIN_KINASE_DOM"/>
    <property type="match status" value="1"/>
</dbReference>
<dbReference type="InterPro" id="IPR017441">
    <property type="entry name" value="Protein_kinase_ATP_BS"/>
</dbReference>
<dbReference type="GO" id="GO:0005524">
    <property type="term" value="F:ATP binding"/>
    <property type="evidence" value="ECO:0007669"/>
    <property type="project" value="UniProtKB-UniRule"/>
</dbReference>
<dbReference type="FunFam" id="1.10.510.10:FF:000252">
    <property type="entry name" value="Receptor-like protein kinase FERONIA"/>
    <property type="match status" value="1"/>
</dbReference>
<evidence type="ECO:0000313" key="16">
    <source>
        <dbReference type="Proteomes" id="UP000504621"/>
    </source>
</evidence>
<dbReference type="PROSITE" id="PS00108">
    <property type="entry name" value="PROTEIN_KINASE_ST"/>
    <property type="match status" value="1"/>
</dbReference>
<evidence type="ECO:0000313" key="17">
    <source>
        <dbReference type="RefSeq" id="XP_021297685.1"/>
    </source>
</evidence>
<keyword evidence="4 14" id="KW-0812">Transmembrane</keyword>
<evidence type="ECO:0000256" key="13">
    <source>
        <dbReference type="SAM" id="MobiDB-lite"/>
    </source>
</evidence>
<dbReference type="PROSITE" id="PS00107">
    <property type="entry name" value="PROTEIN_KINASE_ATP"/>
    <property type="match status" value="1"/>
</dbReference>
<keyword evidence="6 12" id="KW-0547">Nucleotide-binding</keyword>
<dbReference type="FunFam" id="2.60.120.430:FF:000007">
    <property type="entry name" value="FERONIA receptor-like kinase"/>
    <property type="match status" value="1"/>
</dbReference>
<dbReference type="GO" id="GO:0010038">
    <property type="term" value="P:response to metal ion"/>
    <property type="evidence" value="ECO:0007669"/>
    <property type="project" value="UniProtKB-ARBA"/>
</dbReference>
<keyword evidence="7" id="KW-0418">Kinase</keyword>
<dbReference type="GO" id="GO:0004674">
    <property type="term" value="F:protein serine/threonine kinase activity"/>
    <property type="evidence" value="ECO:0007669"/>
    <property type="project" value="UniProtKB-KW"/>
</dbReference>
<keyword evidence="5" id="KW-0732">Signal</keyword>
<name>A0A6J1BEE9_9ROSI</name>
<dbReference type="PANTHER" id="PTHR34590:SF5">
    <property type="entry name" value="OS04G0586500 PROTEIN"/>
    <property type="match status" value="1"/>
</dbReference>
<feature type="domain" description="Protein kinase" evidence="15">
    <location>
        <begin position="554"/>
        <end position="829"/>
    </location>
</feature>
<evidence type="ECO:0000256" key="4">
    <source>
        <dbReference type="ARBA" id="ARBA00022692"/>
    </source>
</evidence>
<evidence type="ECO:0000256" key="12">
    <source>
        <dbReference type="PROSITE-ProRule" id="PRU10141"/>
    </source>
</evidence>
<dbReference type="RefSeq" id="XP_021297685.1">
    <property type="nucleotide sequence ID" value="XM_021442010.1"/>
</dbReference>
<dbReference type="Pfam" id="PF12819">
    <property type="entry name" value="Malectin_like"/>
    <property type="match status" value="1"/>
</dbReference>
<dbReference type="InterPro" id="IPR011009">
    <property type="entry name" value="Kinase-like_dom_sf"/>
</dbReference>
<dbReference type="InterPro" id="IPR045272">
    <property type="entry name" value="ANXUR1/2-like"/>
</dbReference>
<evidence type="ECO:0000256" key="10">
    <source>
        <dbReference type="ARBA" id="ARBA00023136"/>
    </source>
</evidence>
<proteinExistence type="predicted"/>
<evidence type="ECO:0000256" key="8">
    <source>
        <dbReference type="ARBA" id="ARBA00022840"/>
    </source>
</evidence>
<evidence type="ECO:0000256" key="6">
    <source>
        <dbReference type="ARBA" id="ARBA00022741"/>
    </source>
</evidence>
<evidence type="ECO:0000256" key="3">
    <source>
        <dbReference type="ARBA" id="ARBA00022679"/>
    </source>
</evidence>
<evidence type="ECO:0000256" key="11">
    <source>
        <dbReference type="ARBA" id="ARBA00023180"/>
    </source>
</evidence>
<dbReference type="Gene3D" id="3.30.200.20">
    <property type="entry name" value="Phosphorylase Kinase, domain 1"/>
    <property type="match status" value="1"/>
</dbReference>
<evidence type="ECO:0000256" key="2">
    <source>
        <dbReference type="ARBA" id="ARBA00022527"/>
    </source>
</evidence>
<accession>A0A6J1BEE9</accession>
<dbReference type="GeneID" id="110426720"/>
<dbReference type="Gene3D" id="1.10.510.10">
    <property type="entry name" value="Transferase(Phosphotransferase) domain 1"/>
    <property type="match status" value="1"/>
</dbReference>
<dbReference type="PANTHER" id="PTHR34590">
    <property type="entry name" value="OS03G0124300 PROTEIN-RELATED"/>
    <property type="match status" value="1"/>
</dbReference>
<feature type="binding site" evidence="12">
    <location>
        <position position="583"/>
    </location>
    <ligand>
        <name>ATP</name>
        <dbReference type="ChEBI" id="CHEBI:30616"/>
    </ligand>
</feature>
<dbReference type="InterPro" id="IPR001245">
    <property type="entry name" value="Ser-Thr/Tyr_kinase_cat_dom"/>
</dbReference>
<keyword evidence="9 14" id="KW-1133">Transmembrane helix</keyword>
<keyword evidence="16" id="KW-1185">Reference proteome</keyword>
<keyword evidence="11" id="KW-0325">Glycoprotein</keyword>
<keyword evidence="3" id="KW-0808">Transferase</keyword>
<gene>
    <name evidence="17" type="primary">LOC110426720</name>
</gene>
<comment type="subcellular location">
    <subcellularLocation>
        <location evidence="1">Membrane</location>
        <topology evidence="1">Single-pass type I membrane protein</topology>
    </subcellularLocation>
</comment>
<dbReference type="InterPro" id="IPR000719">
    <property type="entry name" value="Prot_kinase_dom"/>
</dbReference>